<gene>
    <name evidence="1" type="ORF">NMU02_13390</name>
</gene>
<reference evidence="1 2" key="1">
    <citation type="submission" date="2022-07" db="EMBL/GenBank/DDBJ databases">
        <title>Fecal culturing of patients with breast cancer.</title>
        <authorList>
            <person name="Teng N.M.Y."/>
            <person name="Kiu R."/>
            <person name="Evans R."/>
            <person name="Baker D.J."/>
            <person name="Zenner C."/>
            <person name="Robinson S.D."/>
            <person name="Hall L.J."/>
        </authorList>
    </citation>
    <scope>NUCLEOTIDE SEQUENCE [LARGE SCALE GENOMIC DNA]</scope>
    <source>
        <strain evidence="1 2">LH1063</strain>
    </source>
</reference>
<keyword evidence="2" id="KW-1185">Reference proteome</keyword>
<evidence type="ECO:0000313" key="2">
    <source>
        <dbReference type="Proteomes" id="UP001205603"/>
    </source>
</evidence>
<sequence length="399" mass="46001">MKSFILVILIAVLGPSSLIAQRKSGKTYGRKAPVELSGERYKKWDDGELLWSDFRDTTSIKGVNSILKTDLWVEMEKRKSGNTRIYIPRAFAYIDRDRSNIKDAEKTQDLLRFYQAQFDLLELYRRKLQEELNEGMSELEMENAFRHYSQLYDEQLKNMTIETEKGENKRKLEEWEIYLVKQLRIHPDPGIPVIVPKSFGYGLNLGVGTAFPTGEISKFFTPAFQFNLGLDLAYKRAHLLLDMAIGGAKNRSDMDIVYQKGTHTTTWEKGRGTNYSQFSFALGYGVLNTKYFALTPFVGGVFSEYSKLLDNDNDKRINVYMNDFNLLAGLNFDYKFSSLVSFVPSAWFGHREMTTSSLRTRLYVSYGKYDMYMKGVQVGFSVSYSGFVRLIKINNFVGR</sequence>
<organism evidence="1 2">
    <name type="scientific">Coprobacter tertius</name>
    <dbReference type="NCBI Taxonomy" id="2944915"/>
    <lineage>
        <taxon>Bacteria</taxon>
        <taxon>Pseudomonadati</taxon>
        <taxon>Bacteroidota</taxon>
        <taxon>Bacteroidia</taxon>
        <taxon>Bacteroidales</taxon>
        <taxon>Barnesiellaceae</taxon>
        <taxon>Coprobacter</taxon>
    </lineage>
</organism>
<dbReference type="EMBL" id="JANDHW010000022">
    <property type="protein sequence ID" value="MCP9613087.1"/>
    <property type="molecule type" value="Genomic_DNA"/>
</dbReference>
<proteinExistence type="predicted"/>
<evidence type="ECO:0008006" key="3">
    <source>
        <dbReference type="Google" id="ProtNLM"/>
    </source>
</evidence>
<name>A0ABT1MKE2_9BACT</name>
<protein>
    <recommendedName>
        <fullName evidence="3">DUF4421 domain-containing protein</fullName>
    </recommendedName>
</protein>
<dbReference type="RefSeq" id="WP_255028478.1">
    <property type="nucleotide sequence ID" value="NZ_JANDHW010000022.1"/>
</dbReference>
<evidence type="ECO:0000313" key="1">
    <source>
        <dbReference type="EMBL" id="MCP9613087.1"/>
    </source>
</evidence>
<accession>A0ABT1MKE2</accession>
<comment type="caution">
    <text evidence="1">The sequence shown here is derived from an EMBL/GenBank/DDBJ whole genome shotgun (WGS) entry which is preliminary data.</text>
</comment>
<dbReference type="Proteomes" id="UP001205603">
    <property type="component" value="Unassembled WGS sequence"/>
</dbReference>